<dbReference type="InterPro" id="IPR035420">
    <property type="entry name" value="Spt6_SH2"/>
</dbReference>
<dbReference type="InterPro" id="IPR012340">
    <property type="entry name" value="NA-bd_OB-fold"/>
</dbReference>
<keyword evidence="4" id="KW-0158">Chromosome</keyword>
<dbReference type="InterPro" id="IPR035018">
    <property type="entry name" value="Spt6_SH2_C"/>
</dbReference>
<keyword evidence="6" id="KW-0238">DNA-binding</keyword>
<dbReference type="Pfam" id="PF02365">
    <property type="entry name" value="NAM"/>
    <property type="match status" value="1"/>
</dbReference>
<dbReference type="InterPro" id="IPR036093">
    <property type="entry name" value="NAC_dom_sf"/>
</dbReference>
<feature type="compositionally biased region" description="Basic and acidic residues" evidence="9">
    <location>
        <begin position="1538"/>
        <end position="1558"/>
    </location>
</feature>
<proteinExistence type="inferred from homology"/>
<dbReference type="Gene3D" id="1.10.3500.10">
    <property type="entry name" value="Tex N-terminal region-like"/>
    <property type="match status" value="1"/>
</dbReference>
<dbReference type="InterPro" id="IPR041692">
    <property type="entry name" value="HHH_9"/>
</dbReference>
<dbReference type="InterPro" id="IPR032706">
    <property type="entry name" value="Spt6_HHH"/>
</dbReference>
<evidence type="ECO:0000256" key="1">
    <source>
        <dbReference type="ARBA" id="ARBA00004123"/>
    </source>
</evidence>
<comment type="similarity">
    <text evidence="3">Belongs to the SPT6 family.</text>
</comment>
<dbReference type="InterPro" id="IPR023319">
    <property type="entry name" value="Tex-like_HTH_dom_sf"/>
</dbReference>
<dbReference type="InterPro" id="IPR049540">
    <property type="entry name" value="Spt6-like_S1"/>
</dbReference>
<dbReference type="CDD" id="cd09928">
    <property type="entry name" value="SH2_Cterm_SPT6_like"/>
    <property type="match status" value="1"/>
</dbReference>
<dbReference type="FunFam" id="2.40.50.140:FF:000256">
    <property type="entry name" value="Transcription elongation factor spt6"/>
    <property type="match status" value="1"/>
</dbReference>
<dbReference type="EMBL" id="JBFOLK010000002">
    <property type="protein sequence ID" value="KAL2534930.1"/>
    <property type="molecule type" value="Genomic_DNA"/>
</dbReference>
<feature type="compositionally biased region" description="Polar residues" evidence="9">
    <location>
        <begin position="1695"/>
        <end position="1713"/>
    </location>
</feature>
<dbReference type="Gene3D" id="1.10.10.650">
    <property type="entry name" value="RuvA domain 2-like"/>
    <property type="match status" value="1"/>
</dbReference>
<dbReference type="InterPro" id="IPR010994">
    <property type="entry name" value="RuvA_2-like"/>
</dbReference>
<dbReference type="SMART" id="SM00732">
    <property type="entry name" value="YqgFc"/>
    <property type="match status" value="1"/>
</dbReference>
<evidence type="ECO:0000256" key="5">
    <source>
        <dbReference type="ARBA" id="ARBA00023015"/>
    </source>
</evidence>
<dbReference type="Pfam" id="PF14639">
    <property type="entry name" value="YqgF"/>
    <property type="match status" value="1"/>
</dbReference>
<feature type="region of interest" description="Disordered" evidence="9">
    <location>
        <begin position="1"/>
        <end position="223"/>
    </location>
</feature>
<evidence type="ECO:0000259" key="10">
    <source>
        <dbReference type="PROSITE" id="PS50126"/>
    </source>
</evidence>
<evidence type="ECO:0000313" key="12">
    <source>
        <dbReference type="EMBL" id="KAL2534930.1"/>
    </source>
</evidence>
<comment type="subcellular location">
    <subcellularLocation>
        <location evidence="2">Chromosome</location>
    </subcellularLocation>
    <subcellularLocation>
        <location evidence="1">Nucleus</location>
    </subcellularLocation>
</comment>
<dbReference type="Gene3D" id="2.40.50.140">
    <property type="entry name" value="Nucleic acid-binding proteins"/>
    <property type="match status" value="1"/>
</dbReference>
<dbReference type="FunFam" id="3.30.420.140:FF:000006">
    <property type="entry name" value="Transcription elongation factor spt6"/>
    <property type="match status" value="1"/>
</dbReference>
<dbReference type="SUPFAM" id="SSF50249">
    <property type="entry name" value="Nucleic acid-binding proteins"/>
    <property type="match status" value="1"/>
</dbReference>
<dbReference type="FunFam" id="1.10.10.2740:FF:000002">
    <property type="entry name" value="Transcription elongation factor Spt6"/>
    <property type="match status" value="1"/>
</dbReference>
<dbReference type="SUPFAM" id="SSF53098">
    <property type="entry name" value="Ribonuclease H-like"/>
    <property type="match status" value="1"/>
</dbReference>
<dbReference type="GO" id="GO:0005634">
    <property type="term" value="C:nucleus"/>
    <property type="evidence" value="ECO:0007669"/>
    <property type="project" value="UniProtKB-SubCell"/>
</dbReference>
<dbReference type="InterPro" id="IPR017072">
    <property type="entry name" value="TF_Spt6"/>
</dbReference>
<dbReference type="PANTHER" id="PTHR10145:SF6">
    <property type="entry name" value="TRANSCRIPTION ELONGATION FACTOR SPT6"/>
    <property type="match status" value="1"/>
</dbReference>
<feature type="region of interest" description="Disordered" evidence="9">
    <location>
        <begin position="1466"/>
        <end position="1653"/>
    </location>
</feature>
<keyword evidence="8" id="KW-0539">Nucleus</keyword>
<evidence type="ECO:0000256" key="2">
    <source>
        <dbReference type="ARBA" id="ARBA00004286"/>
    </source>
</evidence>
<feature type="compositionally biased region" description="Basic residues" evidence="9">
    <location>
        <begin position="207"/>
        <end position="217"/>
    </location>
</feature>
<feature type="domain" description="S1 motif" evidence="10">
    <location>
        <begin position="1136"/>
        <end position="1207"/>
    </location>
</feature>
<feature type="region of interest" description="Disordered" evidence="9">
    <location>
        <begin position="1694"/>
        <end position="1713"/>
    </location>
</feature>
<dbReference type="InterPro" id="IPR023323">
    <property type="entry name" value="Tex-like_dom_sf"/>
</dbReference>
<dbReference type="InterPro" id="IPR036860">
    <property type="entry name" value="SH2_dom_sf"/>
</dbReference>
<evidence type="ECO:0000256" key="7">
    <source>
        <dbReference type="ARBA" id="ARBA00023163"/>
    </source>
</evidence>
<comment type="caution">
    <text evidence="12">The sequence shown here is derived from an EMBL/GenBank/DDBJ whole genome shotgun (WGS) entry which is preliminary data.</text>
</comment>
<dbReference type="InterPro" id="IPR037027">
    <property type="entry name" value="YqgF/RNaseH-like_dom_sf"/>
</dbReference>
<dbReference type="CDD" id="cd09918">
    <property type="entry name" value="SH2_Nterm_SPT6_like"/>
    <property type="match status" value="1"/>
</dbReference>
<name>A0ABD1VC60_9LAMI</name>
<dbReference type="FunFam" id="3.30.505.10:FF:000047">
    <property type="entry name" value="Transcription elongation factor spt6"/>
    <property type="match status" value="1"/>
</dbReference>
<reference evidence="13" key="1">
    <citation type="submission" date="2024-07" db="EMBL/GenBank/DDBJ databases">
        <title>Two chromosome-level genome assemblies of Korean endemic species Abeliophyllum distichum and Forsythia ovata (Oleaceae).</title>
        <authorList>
            <person name="Jang H."/>
        </authorList>
    </citation>
    <scope>NUCLEOTIDE SEQUENCE [LARGE SCALE GENOMIC DNA]</scope>
</reference>
<feature type="compositionally biased region" description="Gly residues" evidence="9">
    <location>
        <begin position="1618"/>
        <end position="1627"/>
    </location>
</feature>
<accession>A0ABD1VC60</accession>
<feature type="domain" description="NAC" evidence="11">
    <location>
        <begin position="1843"/>
        <end position="1993"/>
    </location>
</feature>
<dbReference type="InterPro" id="IPR006641">
    <property type="entry name" value="YqgF/RNaseH-like_dom"/>
</dbReference>
<dbReference type="GO" id="GO:0003677">
    <property type="term" value="F:DNA binding"/>
    <property type="evidence" value="ECO:0007669"/>
    <property type="project" value="UniProtKB-KW"/>
</dbReference>
<feature type="compositionally biased region" description="Acidic residues" evidence="9">
    <location>
        <begin position="161"/>
        <end position="202"/>
    </location>
</feature>
<dbReference type="Gene3D" id="2.170.150.80">
    <property type="entry name" value="NAC domain"/>
    <property type="match status" value="1"/>
</dbReference>
<dbReference type="Proteomes" id="UP001604336">
    <property type="component" value="Unassembled WGS sequence"/>
</dbReference>
<dbReference type="InterPro" id="IPR028231">
    <property type="entry name" value="Spt6_YqgF"/>
</dbReference>
<dbReference type="InterPro" id="IPR035019">
    <property type="entry name" value="Spt6_SH2_N"/>
</dbReference>
<dbReference type="Pfam" id="PF14632">
    <property type="entry name" value="SPT6_acidic"/>
    <property type="match status" value="1"/>
</dbReference>
<dbReference type="InterPro" id="IPR055179">
    <property type="entry name" value="Tex-like_central_region"/>
</dbReference>
<evidence type="ECO:0000256" key="3">
    <source>
        <dbReference type="ARBA" id="ARBA00009253"/>
    </source>
</evidence>
<feature type="compositionally biased region" description="Gly residues" evidence="9">
    <location>
        <begin position="1582"/>
        <end position="1609"/>
    </location>
</feature>
<dbReference type="FunFam" id="3.30.505.10:FF:000050">
    <property type="entry name" value="Transcription elongation factor spt6"/>
    <property type="match status" value="1"/>
</dbReference>
<dbReference type="FunFam" id="1.10.10.650:FF:000003">
    <property type="entry name" value="Transcription elongation factor spt6"/>
    <property type="match status" value="1"/>
</dbReference>
<feature type="compositionally biased region" description="Gly residues" evidence="9">
    <location>
        <begin position="1469"/>
        <end position="1488"/>
    </location>
</feature>
<evidence type="ECO:0000256" key="9">
    <source>
        <dbReference type="SAM" id="MobiDB-lite"/>
    </source>
</evidence>
<keyword evidence="7" id="KW-0804">Transcription</keyword>
<dbReference type="GO" id="GO:0009793">
    <property type="term" value="P:embryo development ending in seed dormancy"/>
    <property type="evidence" value="ECO:0007669"/>
    <property type="project" value="UniProtKB-ARBA"/>
</dbReference>
<dbReference type="SMART" id="SM00316">
    <property type="entry name" value="S1"/>
    <property type="match status" value="1"/>
</dbReference>
<dbReference type="Pfam" id="PF17674">
    <property type="entry name" value="HHH_9"/>
    <property type="match status" value="1"/>
</dbReference>
<dbReference type="SUPFAM" id="SSF55550">
    <property type="entry name" value="SH2 domain"/>
    <property type="match status" value="1"/>
</dbReference>
<sequence length="2033" mass="230889">MAGKTVISDDEDEVEVYQEERENEPDGDRLDGREDNDEEDEDDEEGQDEYEKDGFIVDDVEEEEEEEEEDRADSGEERQKKKKRKKRESEYVLDEDDYELLQESNISVPRPKLESKKFKRLKKARRDIDEDTSGFSDEEEFVGSGKGGRSAEEKLKRSLFGDDEGQPLEDIAEEDEQLEEEDADIGEEDEMADFIVDEEEVDEHGAPVRRKKPKKIRQTPGISSSALQEAHDIFGDVDDLLKLRKKNLAMRGRHEESGEWKERRLEDEFEPVILSEKYMTEKDDRIREIDIPERMQISEESTGPPPTDELSIAEERDWIYSQLVSGAVPLFNKRGTTTEELNELSVIKDDIARFLELMHVQKLDVPFIAMYRKEEILSLLKDPDQPETDNENLNDPNQKPRLRWHKVLWTILDLDKKWLLLQKRKSALETYYNKRFEEEARRVYDETRLNLNRQLFESITKSLKAADSEREVDDVDSKFNLHFPAGEAGADEGQFKRPKRKSQYSICSKAGLWEVANKFGYSSEQFGLQISLEKMRMDELEDAKETPEEMASNFTCAMFETPQAVLRGARHMAAVEISCEPCVRKHVRSIFMDNAVVSTSPTPDGNVAIDSFHQFAGVKWLRDKPLTRFEDAQWLLIQKAEEEKLLKVTIKLPEPILDKLISDSNDYYLSDGVSKSAQLWNEQRKLILQDAFSNFLLPSMEKEARSMLTSRAKNWLLWDYGKLLWDKVSVSPYQRKENDANSDEEAAPRVMACCWGPGKPATTFVMLDSSGEVLDVLYAGSLSLRGQNVNDQQRKKNDQQRVQKFMMDHQPHVVVLGAVSLSCTRLKEDIYEIIFKMVEDNPRDVGHEMDNLNIVYGDESLPHLYENSRISTDQLPGQAGIVRRAVALGRNLQNPLAMVATLCGPGSEILSWKLNPLESFLTPDEKYGMVEEVMVDVTNQVGLDINLAASHEWLFAPLQFIAGLGPRKAASLQRSLVRAGAIFTRKDLLTAHGLGKKVFVNAVGFLRVRRSGLTSSSSQFIDLLDDTRIHPESYGLAQELAKDIYREDGNDDANDDEDVLEMAIEHVREKPNLLRSVEIHEYAEQKNRLNKKETLNDIRLELMEGFQDWRRPYIEPTQDDEFYMISGETEETLSEGRIVQATVRRVQAQKATCVLESGLTGLLSKEDYTDDWKDINELTDKLREGDILSCRIKSIQKNRYQVFLTCRESEMRSNRFQNHRNMDPYYHEERSGLKSQQDKARKEKELAKKHFKPRMIVHPRFQNITADEAMEILSDKEPGESVIRPSSRGPSFLTLTLKVYDDVYAHKDIVEGGKEHKDITSLLRIGKTLKIGEDTFEDLDEVMDRYVDPLVSHLKAMLNYRKFKKGTKAEVDELLRIEKSEYPMRIVYCFGISHEHPGTFILTYIRSSNPHHEYIGLYPKGFKFRKRMFEDIDRLVAYFQRHIDDPHDSAPSIRSVAAMVPMRSPATGGSSGFGSGWGGSGNDGGWRGGQSSDRERTPGSRTGRGDYRNGGNQDGHPSGAPRPYGGRGRGRGRGRGGRGNDRQDSDRGSQKWSSKDGDDAGWGSFPGAKVQNSPGREAFPGSWGGGSGGSDWGNTGGGWGQGSGSGGGSDDAADTEGGNSGWGGGKKSSGQSQSAYDQIPPQSMAANNPLPASEPSIGYTRRLYDLIASKRLPLPLPKSEIDGMLSKMRRRLNENENPSNSNQVPNIPSPTTVGPPSILEVKLQYARDLHDLITSNQLILPLEKPILDHMLYCIRHFINTNSSNSSSILRNSNLVDNRTVSLPPLNNQSISIPPVLNPPVVNHNDVNTPVFDPNPVINPNIPPNYSPVVNPNNPNPPVVNANIPPMVNPNPMVNHLVVYQNLLNSIANCGNPFNSNQILSNIYEINPEELADDYGMNPKKEWFFFTLRGRKYKDELILNRVVGDGYWELVIGADETIKQNGETLGFRKTFQFYKGKHPNGDETSWIMHEFRVTNPLPGDTKSDDWVLCKIYNNEKAPGDYRPLHSKRRKRRKRIYTTVKRKKKVQLEETPSND</sequence>
<keyword evidence="13" id="KW-1185">Reference proteome</keyword>
<feature type="compositionally biased region" description="Basic and acidic residues" evidence="9">
    <location>
        <begin position="149"/>
        <end position="160"/>
    </location>
</feature>
<evidence type="ECO:0000256" key="6">
    <source>
        <dbReference type="ARBA" id="ARBA00023125"/>
    </source>
</evidence>
<evidence type="ECO:0000259" key="11">
    <source>
        <dbReference type="PROSITE" id="PS51005"/>
    </source>
</evidence>
<dbReference type="GO" id="GO:0006368">
    <property type="term" value="P:transcription elongation by RNA polymerase II"/>
    <property type="evidence" value="ECO:0007669"/>
    <property type="project" value="UniProtKB-ARBA"/>
</dbReference>
<dbReference type="Gene3D" id="3.30.505.10">
    <property type="entry name" value="SH2 domain"/>
    <property type="match status" value="2"/>
</dbReference>
<evidence type="ECO:0000313" key="13">
    <source>
        <dbReference type="Proteomes" id="UP001604336"/>
    </source>
</evidence>
<dbReference type="SUPFAM" id="SSF47781">
    <property type="entry name" value="RuvA domain 2-like"/>
    <property type="match status" value="2"/>
</dbReference>
<dbReference type="Pfam" id="PF14635">
    <property type="entry name" value="HHH_7"/>
    <property type="match status" value="1"/>
</dbReference>
<dbReference type="GO" id="GO:0005694">
    <property type="term" value="C:chromosome"/>
    <property type="evidence" value="ECO:0007669"/>
    <property type="project" value="UniProtKB-SubCell"/>
</dbReference>
<keyword evidence="5" id="KW-0805">Transcription regulation</keyword>
<dbReference type="SUPFAM" id="SSF101941">
    <property type="entry name" value="NAC domain"/>
    <property type="match status" value="1"/>
</dbReference>
<dbReference type="InterPro" id="IPR012337">
    <property type="entry name" value="RNaseH-like_sf"/>
</dbReference>
<feature type="compositionally biased region" description="Acidic residues" evidence="9">
    <location>
        <begin position="129"/>
        <end position="141"/>
    </location>
</feature>
<feature type="compositionally biased region" description="Acidic residues" evidence="9">
    <location>
        <begin position="34"/>
        <end position="71"/>
    </location>
</feature>
<dbReference type="InterPro" id="IPR028083">
    <property type="entry name" value="Spt6_acidic_N_dom"/>
</dbReference>
<feature type="compositionally biased region" description="Basic and acidic residues" evidence="9">
    <location>
        <begin position="1492"/>
        <end position="1507"/>
    </location>
</feature>
<dbReference type="Gene3D" id="1.10.150.850">
    <property type="entry name" value="Spt6, helix-hairpin-helix domain"/>
    <property type="match status" value="1"/>
</dbReference>
<dbReference type="PANTHER" id="PTHR10145">
    <property type="entry name" value="TRANSCRIPTION ELONGATION FACTOR SPT6"/>
    <property type="match status" value="1"/>
</dbReference>
<dbReference type="InterPro" id="IPR003029">
    <property type="entry name" value="S1_domain"/>
</dbReference>
<dbReference type="SUPFAM" id="SSF158832">
    <property type="entry name" value="Tex N-terminal region-like"/>
    <property type="match status" value="1"/>
</dbReference>
<dbReference type="Pfam" id="PF21710">
    <property type="entry name" value="Spt6_S1"/>
    <property type="match status" value="1"/>
</dbReference>
<dbReference type="FunFam" id="1.10.150.850:FF:000001">
    <property type="entry name" value="Transcription elongation factor spt6"/>
    <property type="match status" value="1"/>
</dbReference>
<protein>
    <submittedName>
        <fullName evidence="12">Global transcription factor group B1</fullName>
    </submittedName>
</protein>
<dbReference type="Pfam" id="PF14641">
    <property type="entry name" value="HTH_44"/>
    <property type="match status" value="1"/>
</dbReference>
<dbReference type="Pfam" id="PF14633">
    <property type="entry name" value="SH2_2"/>
    <property type="match status" value="1"/>
</dbReference>
<evidence type="ECO:0000256" key="4">
    <source>
        <dbReference type="ARBA" id="ARBA00022454"/>
    </source>
</evidence>
<dbReference type="Gene3D" id="1.10.10.2740">
    <property type="entry name" value="Spt6, Death-like domain"/>
    <property type="match status" value="1"/>
</dbReference>
<dbReference type="InterPro" id="IPR003441">
    <property type="entry name" value="NAC-dom"/>
</dbReference>
<gene>
    <name evidence="12" type="ORF">Adt_08281</name>
</gene>
<dbReference type="InterPro" id="IPR042066">
    <property type="entry name" value="Spt6_death-like"/>
</dbReference>
<dbReference type="Pfam" id="PF22706">
    <property type="entry name" value="Tex_central_region"/>
    <property type="match status" value="1"/>
</dbReference>
<feature type="compositionally biased region" description="Acidic residues" evidence="9">
    <location>
        <begin position="91"/>
        <end position="100"/>
    </location>
</feature>
<dbReference type="FunFam" id="1.10.3500.10:FF:000004">
    <property type="entry name" value="Transcription elongation factor spt6"/>
    <property type="match status" value="1"/>
</dbReference>
<feature type="compositionally biased region" description="Acidic residues" evidence="9">
    <location>
        <begin position="8"/>
        <end position="17"/>
    </location>
</feature>
<evidence type="ECO:0000256" key="8">
    <source>
        <dbReference type="ARBA" id="ARBA00023242"/>
    </source>
</evidence>
<dbReference type="Gene3D" id="3.30.420.140">
    <property type="entry name" value="YqgF/RNase H-like domain"/>
    <property type="match status" value="1"/>
</dbReference>
<dbReference type="PROSITE" id="PS50126">
    <property type="entry name" value="S1"/>
    <property type="match status" value="1"/>
</dbReference>
<dbReference type="InterPro" id="IPR028088">
    <property type="entry name" value="Spt6_HTH_DNA-bd_dom"/>
</dbReference>
<feature type="compositionally biased region" description="Basic and acidic residues" evidence="9">
    <location>
        <begin position="18"/>
        <end position="33"/>
    </location>
</feature>
<dbReference type="PROSITE" id="PS51005">
    <property type="entry name" value="NAC"/>
    <property type="match status" value="1"/>
</dbReference>
<organism evidence="12 13">
    <name type="scientific">Abeliophyllum distichum</name>
    <dbReference type="NCBI Taxonomy" id="126358"/>
    <lineage>
        <taxon>Eukaryota</taxon>
        <taxon>Viridiplantae</taxon>
        <taxon>Streptophyta</taxon>
        <taxon>Embryophyta</taxon>
        <taxon>Tracheophyta</taxon>
        <taxon>Spermatophyta</taxon>
        <taxon>Magnoliopsida</taxon>
        <taxon>eudicotyledons</taxon>
        <taxon>Gunneridae</taxon>
        <taxon>Pentapetalae</taxon>
        <taxon>asterids</taxon>
        <taxon>lamiids</taxon>
        <taxon>Lamiales</taxon>
        <taxon>Oleaceae</taxon>
        <taxon>Forsythieae</taxon>
        <taxon>Abeliophyllum</taxon>
    </lineage>
</organism>